<evidence type="ECO:0008006" key="3">
    <source>
        <dbReference type="Google" id="ProtNLM"/>
    </source>
</evidence>
<comment type="caution">
    <text evidence="1">The sequence shown here is derived from an EMBL/GenBank/DDBJ whole genome shotgun (WGS) entry which is preliminary data.</text>
</comment>
<evidence type="ECO:0000313" key="2">
    <source>
        <dbReference type="Proteomes" id="UP000014393"/>
    </source>
</evidence>
<name>S2W2Z4_9ACTO</name>
<gene>
    <name evidence="1" type="ORF">HMPREF9237_00896</name>
</gene>
<dbReference type="HOGENOM" id="CLU_179041_2_0_11"/>
<dbReference type="EMBL" id="AGWM01000010">
    <property type="protein sequence ID" value="EPD26962.1"/>
    <property type="molecule type" value="Genomic_DNA"/>
</dbReference>
<protein>
    <recommendedName>
        <fullName evidence="3">DUF3046 domain-containing protein</fullName>
    </recommendedName>
</protein>
<sequence>MKEYNPPVRESEFWLNIDRAFPHGRGRSAAQDLVLSALGDRSPAQALEAGEDPQRIWDAVCDTMGFPDYYHYLHRLSPEDFAAHE</sequence>
<dbReference type="Proteomes" id="UP000014393">
    <property type="component" value="Unassembled WGS sequence"/>
</dbReference>
<dbReference type="InterPro" id="IPR021408">
    <property type="entry name" value="DUF3046"/>
</dbReference>
<evidence type="ECO:0000313" key="1">
    <source>
        <dbReference type="EMBL" id="EPD26962.1"/>
    </source>
</evidence>
<keyword evidence="2" id="KW-1185">Reference proteome</keyword>
<accession>S2W2Z4</accession>
<reference evidence="1 2" key="1">
    <citation type="submission" date="2013-05" db="EMBL/GenBank/DDBJ databases">
        <title>The Genome Sequence of Actinobaculum schaalii FB123-CNA2.</title>
        <authorList>
            <consortium name="The Broad Institute Genomics Platform"/>
            <person name="Earl A."/>
            <person name="Ward D."/>
            <person name="Feldgarden M."/>
            <person name="Gevers D."/>
            <person name="Saerens B."/>
            <person name="Vaneechoutte M."/>
            <person name="Walker B."/>
            <person name="Young S."/>
            <person name="Zeng Q."/>
            <person name="Gargeya S."/>
            <person name="Fitzgerald M."/>
            <person name="Haas B."/>
            <person name="Abouelleil A."/>
            <person name="Allen A.W."/>
            <person name="Alvarado L."/>
            <person name="Arachchi H.M."/>
            <person name="Berlin A.M."/>
            <person name="Chapman S.B."/>
            <person name="Gainer-Dewar J."/>
            <person name="Goldberg J."/>
            <person name="Griggs A."/>
            <person name="Gujja S."/>
            <person name="Hansen M."/>
            <person name="Howarth C."/>
            <person name="Imamovic A."/>
            <person name="Ireland A."/>
            <person name="Larimer J."/>
            <person name="McCowan C."/>
            <person name="Murphy C."/>
            <person name="Pearson M."/>
            <person name="Poon T.W."/>
            <person name="Priest M."/>
            <person name="Roberts A."/>
            <person name="Saif S."/>
            <person name="Shea T."/>
            <person name="Sisk P."/>
            <person name="Sykes S."/>
            <person name="Wortman J."/>
            <person name="Nusbaum C."/>
            <person name="Birren B."/>
        </authorList>
    </citation>
    <scope>NUCLEOTIDE SEQUENCE [LARGE SCALE GENOMIC DNA]</scope>
    <source>
        <strain evidence="1 2">FB123-CNA-2</strain>
    </source>
</reference>
<dbReference type="AlphaFoldDB" id="S2W2Z4"/>
<dbReference type="Pfam" id="PF11248">
    <property type="entry name" value="DUF3046"/>
    <property type="match status" value="1"/>
</dbReference>
<organism evidence="1 2">
    <name type="scientific">Actinotignum schaalii FB123-CNA-2</name>
    <dbReference type="NCBI Taxonomy" id="883067"/>
    <lineage>
        <taxon>Bacteria</taxon>
        <taxon>Bacillati</taxon>
        <taxon>Actinomycetota</taxon>
        <taxon>Actinomycetes</taxon>
        <taxon>Actinomycetales</taxon>
        <taxon>Actinomycetaceae</taxon>
        <taxon>Actinotignum</taxon>
    </lineage>
</organism>
<dbReference type="PATRIC" id="fig|883067.3.peg.880"/>
<dbReference type="STRING" id="59505.FB03_00795"/>
<proteinExistence type="predicted"/>